<sequence>MTNLHEPKRVSADPDIFEAFYISQAFKVGNLVYTSGQAALDERGNVVGPGDFDAQAEQTFKNLRLVLEAAGSSLERVFKVTIYLTDMQYFPRILDLRKKHFTPPWPADTIVEVQALALPDLMIEIEAIAVIGEVHDV</sequence>
<gene>
    <name evidence="1" type="ORF">V3330_09945</name>
</gene>
<proteinExistence type="predicted"/>
<dbReference type="InterPro" id="IPR006175">
    <property type="entry name" value="YjgF/YER057c/UK114"/>
</dbReference>
<dbReference type="PANTHER" id="PTHR11803:SF39">
    <property type="entry name" value="2-IMINOBUTANOATE_2-IMINOPROPANOATE DEAMINASE"/>
    <property type="match status" value="1"/>
</dbReference>
<evidence type="ECO:0000313" key="2">
    <source>
        <dbReference type="Proteomes" id="UP001359886"/>
    </source>
</evidence>
<dbReference type="Gene3D" id="3.30.1330.40">
    <property type="entry name" value="RutC-like"/>
    <property type="match status" value="1"/>
</dbReference>
<keyword evidence="1" id="KW-0378">Hydrolase</keyword>
<dbReference type="CDD" id="cd00448">
    <property type="entry name" value="YjgF_YER057c_UK114_family"/>
    <property type="match status" value="1"/>
</dbReference>
<accession>A0AAW9RGJ0</accession>
<dbReference type="EC" id="3.5.-.-" evidence="1"/>
<dbReference type="Pfam" id="PF01042">
    <property type="entry name" value="Ribonuc_L-PSP"/>
    <property type="match status" value="1"/>
</dbReference>
<reference evidence="1 2" key="1">
    <citation type="submission" date="2024-02" db="EMBL/GenBank/DDBJ databases">
        <title>A novel Wenzhouxiangellaceae bacterium, isolated from coastal sediments.</title>
        <authorList>
            <person name="Du Z.-J."/>
            <person name="Ye Y.-Q."/>
            <person name="Zhang X.-Y."/>
        </authorList>
    </citation>
    <scope>NUCLEOTIDE SEQUENCE [LARGE SCALE GENOMIC DNA]</scope>
    <source>
        <strain evidence="1 2">CH-27</strain>
    </source>
</reference>
<comment type="caution">
    <text evidence="1">The sequence shown here is derived from an EMBL/GenBank/DDBJ whole genome shotgun (WGS) entry which is preliminary data.</text>
</comment>
<dbReference type="InterPro" id="IPR035959">
    <property type="entry name" value="RutC-like_sf"/>
</dbReference>
<dbReference type="EMBL" id="JAZHOG010000006">
    <property type="protein sequence ID" value="MEJ8567945.1"/>
    <property type="molecule type" value="Genomic_DNA"/>
</dbReference>
<dbReference type="PANTHER" id="PTHR11803">
    <property type="entry name" value="2-IMINOBUTANOATE/2-IMINOPROPANOATE DEAMINASE RIDA"/>
    <property type="match status" value="1"/>
</dbReference>
<protein>
    <submittedName>
        <fullName evidence="1">RidA family protein</fullName>
        <ecNumber evidence="1">3.5.-.-</ecNumber>
    </submittedName>
</protein>
<keyword evidence="2" id="KW-1185">Reference proteome</keyword>
<organism evidence="1 2">
    <name type="scientific">Elongatibacter sediminis</name>
    <dbReference type="NCBI Taxonomy" id="3119006"/>
    <lineage>
        <taxon>Bacteria</taxon>
        <taxon>Pseudomonadati</taxon>
        <taxon>Pseudomonadota</taxon>
        <taxon>Gammaproteobacteria</taxon>
        <taxon>Chromatiales</taxon>
        <taxon>Wenzhouxiangellaceae</taxon>
        <taxon>Elongatibacter</taxon>
    </lineage>
</organism>
<dbReference type="SUPFAM" id="SSF55298">
    <property type="entry name" value="YjgF-like"/>
    <property type="match status" value="1"/>
</dbReference>
<name>A0AAW9RGJ0_9GAMM</name>
<dbReference type="AlphaFoldDB" id="A0AAW9RGJ0"/>
<evidence type="ECO:0000313" key="1">
    <source>
        <dbReference type="EMBL" id="MEJ8567945.1"/>
    </source>
</evidence>
<dbReference type="GO" id="GO:0019239">
    <property type="term" value="F:deaminase activity"/>
    <property type="evidence" value="ECO:0007669"/>
    <property type="project" value="TreeGrafter"/>
</dbReference>
<dbReference type="RefSeq" id="WP_354695270.1">
    <property type="nucleotide sequence ID" value="NZ_JAZHOG010000006.1"/>
</dbReference>
<dbReference type="Proteomes" id="UP001359886">
    <property type="component" value="Unassembled WGS sequence"/>
</dbReference>
<dbReference type="GO" id="GO:0005829">
    <property type="term" value="C:cytosol"/>
    <property type="evidence" value="ECO:0007669"/>
    <property type="project" value="TreeGrafter"/>
</dbReference>